<reference evidence="2" key="1">
    <citation type="submission" date="2018-06" db="EMBL/GenBank/DDBJ databases">
        <authorList>
            <person name="Zhirakovskaya E."/>
        </authorList>
    </citation>
    <scope>NUCLEOTIDE SEQUENCE</scope>
</reference>
<dbReference type="AlphaFoldDB" id="A0A3B1BAK3"/>
<organism evidence="2">
    <name type="scientific">hydrothermal vent metagenome</name>
    <dbReference type="NCBI Taxonomy" id="652676"/>
    <lineage>
        <taxon>unclassified sequences</taxon>
        <taxon>metagenomes</taxon>
        <taxon>ecological metagenomes</taxon>
    </lineage>
</organism>
<protein>
    <submittedName>
        <fullName evidence="2">Uncharacterized protein</fullName>
    </submittedName>
</protein>
<name>A0A3B1BAK3_9ZZZZ</name>
<dbReference type="EMBL" id="UOFX01000036">
    <property type="protein sequence ID" value="VAX08458.1"/>
    <property type="molecule type" value="Genomic_DNA"/>
</dbReference>
<evidence type="ECO:0000313" key="2">
    <source>
        <dbReference type="EMBL" id="VAX08458.1"/>
    </source>
</evidence>
<feature type="region of interest" description="Disordered" evidence="1">
    <location>
        <begin position="1"/>
        <end position="22"/>
    </location>
</feature>
<gene>
    <name evidence="2" type="ORF">MNBD_GAMMA26-2126</name>
</gene>
<evidence type="ECO:0000256" key="1">
    <source>
        <dbReference type="SAM" id="MobiDB-lite"/>
    </source>
</evidence>
<accession>A0A3B1BAK3</accession>
<feature type="compositionally biased region" description="Polar residues" evidence="1">
    <location>
        <begin position="1"/>
        <end position="12"/>
    </location>
</feature>
<sequence>MSQASETGSNLDPASLEEQAEFDSDFTLEQMLQGVDLERLCQLL</sequence>
<proteinExistence type="predicted"/>